<dbReference type="PANTHER" id="PTHR45947:SF3">
    <property type="entry name" value="SULFOQUINOVOSYL TRANSFERASE SQD2"/>
    <property type="match status" value="1"/>
</dbReference>
<dbReference type="SUPFAM" id="SSF53756">
    <property type="entry name" value="UDP-Glycosyltransferase/glycogen phosphorylase"/>
    <property type="match status" value="1"/>
</dbReference>
<dbReference type="Pfam" id="PF13439">
    <property type="entry name" value="Glyco_transf_4"/>
    <property type="match status" value="1"/>
</dbReference>
<dbReference type="EMBL" id="MFJU01000016">
    <property type="protein sequence ID" value="OGG36340.1"/>
    <property type="molecule type" value="Genomic_DNA"/>
</dbReference>
<reference evidence="3 4" key="1">
    <citation type="journal article" date="2016" name="Nat. Commun.">
        <title>Thousands of microbial genomes shed light on interconnected biogeochemical processes in an aquifer system.</title>
        <authorList>
            <person name="Anantharaman K."/>
            <person name="Brown C.T."/>
            <person name="Hug L.A."/>
            <person name="Sharon I."/>
            <person name="Castelle C.J."/>
            <person name="Probst A.J."/>
            <person name="Thomas B.C."/>
            <person name="Singh A."/>
            <person name="Wilkins M.J."/>
            <person name="Karaoz U."/>
            <person name="Brodie E.L."/>
            <person name="Williams K.H."/>
            <person name="Hubbard S.S."/>
            <person name="Banfield J.F."/>
        </authorList>
    </citation>
    <scope>NUCLEOTIDE SEQUENCE [LARGE SCALE GENOMIC DNA]</scope>
</reference>
<proteinExistence type="predicted"/>
<dbReference type="STRING" id="1798391.A2968_06240"/>
<evidence type="ECO:0008006" key="5">
    <source>
        <dbReference type="Google" id="ProtNLM"/>
    </source>
</evidence>
<dbReference type="CDD" id="cd03801">
    <property type="entry name" value="GT4_PimA-like"/>
    <property type="match status" value="1"/>
</dbReference>
<dbReference type="InterPro" id="IPR050194">
    <property type="entry name" value="Glycosyltransferase_grp1"/>
</dbReference>
<feature type="domain" description="Glycosyltransferase subfamily 4-like N-terminal" evidence="2">
    <location>
        <begin position="16"/>
        <end position="168"/>
    </location>
</feature>
<evidence type="ECO:0000313" key="3">
    <source>
        <dbReference type="EMBL" id="OGG36340.1"/>
    </source>
</evidence>
<dbReference type="GO" id="GO:0016758">
    <property type="term" value="F:hexosyltransferase activity"/>
    <property type="evidence" value="ECO:0007669"/>
    <property type="project" value="TreeGrafter"/>
</dbReference>
<dbReference type="InterPro" id="IPR028098">
    <property type="entry name" value="Glyco_trans_4-like_N"/>
</dbReference>
<dbReference type="Pfam" id="PF00534">
    <property type="entry name" value="Glycos_transf_1"/>
    <property type="match status" value="1"/>
</dbReference>
<gene>
    <name evidence="3" type="ORF">A2968_06240</name>
</gene>
<dbReference type="InterPro" id="IPR001296">
    <property type="entry name" value="Glyco_trans_1"/>
</dbReference>
<evidence type="ECO:0000313" key="4">
    <source>
        <dbReference type="Proteomes" id="UP000176228"/>
    </source>
</evidence>
<dbReference type="PANTHER" id="PTHR45947">
    <property type="entry name" value="SULFOQUINOVOSYL TRANSFERASE SQD2"/>
    <property type="match status" value="1"/>
</dbReference>
<feature type="domain" description="Glycosyl transferase family 1" evidence="1">
    <location>
        <begin position="177"/>
        <end position="324"/>
    </location>
</feature>
<dbReference type="AlphaFoldDB" id="A0A1F6BHF5"/>
<dbReference type="Gene3D" id="3.40.50.2000">
    <property type="entry name" value="Glycogen Phosphorylase B"/>
    <property type="match status" value="2"/>
</dbReference>
<name>A0A1F6BHF5_9BACT</name>
<accession>A0A1F6BHF5</accession>
<sequence length="348" mass="39018">MKIIFLNIYNGVEERGSEIFVSELACRLVSKHEVTVVQSGLKGKFPYRQKVIMGIPYLSNSGFRNIFYHFLVLYFTLRALPFIIKEGCDWLIPVNGRSQVLICRLVRKIKKCRILIGGHAGIGREDGINLIIGRPDIFVALTPSALTWAKHIAPRTKVQLIPNAVDLKKFHLKTENKTQFKRPLVLSVSAILPYKRIDLLIKAIAKLPGVNFLLIGDGPARTEITKLGASLLPERFFYIPHVKHNKMPIYYGAADIFSLPSKSSEAFGLVYLEAMASNLPVVAPSDDNRKFIIGKAGLLCNVSDLDDYAGTLTAALKTDFRDLPRQQAEKFSWDNIASQYEQIIETVS</sequence>
<organism evidence="3 4">
    <name type="scientific">Candidatus Gottesmanbacteria bacterium RIFCSPLOWO2_01_FULL_42_22</name>
    <dbReference type="NCBI Taxonomy" id="1798391"/>
    <lineage>
        <taxon>Bacteria</taxon>
        <taxon>Candidatus Gottesmaniibacteriota</taxon>
    </lineage>
</organism>
<dbReference type="Proteomes" id="UP000176228">
    <property type="component" value="Unassembled WGS sequence"/>
</dbReference>
<evidence type="ECO:0000259" key="1">
    <source>
        <dbReference type="Pfam" id="PF00534"/>
    </source>
</evidence>
<evidence type="ECO:0000259" key="2">
    <source>
        <dbReference type="Pfam" id="PF13439"/>
    </source>
</evidence>
<comment type="caution">
    <text evidence="3">The sequence shown here is derived from an EMBL/GenBank/DDBJ whole genome shotgun (WGS) entry which is preliminary data.</text>
</comment>
<protein>
    <recommendedName>
        <fullName evidence="5">Glycosyl transferase family 1 domain-containing protein</fullName>
    </recommendedName>
</protein>